<dbReference type="AlphaFoldDB" id="A0A8S2Y4B2"/>
<sequence>GAFSKDMNDDQDEPDQQLLPPTMNGDCASK</sequence>
<proteinExistence type="predicted"/>
<evidence type="ECO:0000313" key="6">
    <source>
        <dbReference type="Proteomes" id="UP000681720"/>
    </source>
</evidence>
<organism evidence="2 6">
    <name type="scientific">Rotaria magnacalcarata</name>
    <dbReference type="NCBI Taxonomy" id="392030"/>
    <lineage>
        <taxon>Eukaryota</taxon>
        <taxon>Metazoa</taxon>
        <taxon>Spiralia</taxon>
        <taxon>Gnathifera</taxon>
        <taxon>Rotifera</taxon>
        <taxon>Eurotatoria</taxon>
        <taxon>Bdelloidea</taxon>
        <taxon>Philodinida</taxon>
        <taxon>Philodinidae</taxon>
        <taxon>Rotaria</taxon>
    </lineage>
</organism>
<dbReference type="EMBL" id="CAJOBJ010088824">
    <property type="protein sequence ID" value="CAF4532534.1"/>
    <property type="molecule type" value="Genomic_DNA"/>
</dbReference>
<dbReference type="Proteomes" id="UP000676336">
    <property type="component" value="Unassembled WGS sequence"/>
</dbReference>
<evidence type="ECO:0000256" key="1">
    <source>
        <dbReference type="SAM" id="MobiDB-lite"/>
    </source>
</evidence>
<protein>
    <submittedName>
        <fullName evidence="2">Uncharacterized protein</fullName>
    </submittedName>
</protein>
<dbReference type="EMBL" id="CAJOBJ010146930">
    <property type="protein sequence ID" value="CAF4788238.1"/>
    <property type="molecule type" value="Genomic_DNA"/>
</dbReference>
<evidence type="ECO:0000313" key="4">
    <source>
        <dbReference type="EMBL" id="CAF4788238.1"/>
    </source>
</evidence>
<name>A0A8S2Y4B2_9BILA</name>
<feature type="region of interest" description="Disordered" evidence="1">
    <location>
        <begin position="1"/>
        <end position="30"/>
    </location>
</feature>
<dbReference type="EMBL" id="CAJOBH010126964">
    <property type="protein sequence ID" value="CAF4739172.1"/>
    <property type="molecule type" value="Genomic_DNA"/>
</dbReference>
<evidence type="ECO:0000313" key="3">
    <source>
        <dbReference type="EMBL" id="CAF4739172.1"/>
    </source>
</evidence>
<evidence type="ECO:0000313" key="5">
    <source>
        <dbReference type="EMBL" id="CAF4825317.1"/>
    </source>
</evidence>
<evidence type="ECO:0000313" key="2">
    <source>
        <dbReference type="EMBL" id="CAF4532534.1"/>
    </source>
</evidence>
<dbReference type="EMBL" id="CAJOBI010154486">
    <property type="protein sequence ID" value="CAF4825317.1"/>
    <property type="molecule type" value="Genomic_DNA"/>
</dbReference>
<comment type="caution">
    <text evidence="2">The sequence shown here is derived from an EMBL/GenBank/DDBJ whole genome shotgun (WGS) entry which is preliminary data.</text>
</comment>
<feature type="non-terminal residue" evidence="2">
    <location>
        <position position="1"/>
    </location>
</feature>
<dbReference type="Proteomes" id="UP000681967">
    <property type="component" value="Unassembled WGS sequence"/>
</dbReference>
<accession>A0A8S2Y4B2</accession>
<dbReference type="Proteomes" id="UP000681720">
    <property type="component" value="Unassembled WGS sequence"/>
</dbReference>
<reference evidence="2" key="1">
    <citation type="submission" date="2021-02" db="EMBL/GenBank/DDBJ databases">
        <authorList>
            <person name="Nowell W R."/>
        </authorList>
    </citation>
    <scope>NUCLEOTIDE SEQUENCE</scope>
</reference>
<gene>
    <name evidence="3" type="ORF">BYL167_LOCUS45610</name>
    <name evidence="2" type="ORF">GIL414_LOCUS36085</name>
    <name evidence="4" type="ORF">GIL414_LOCUS46634</name>
    <name evidence="5" type="ORF">SMN809_LOCUS48227</name>
</gene>